<proteinExistence type="predicted"/>
<protein>
    <submittedName>
        <fullName evidence="1">Uncharacterized protein</fullName>
    </submittedName>
</protein>
<sequence length="115" mass="12693">MPRLHGANKGSFDIILFCFSRHFTLCPVKNSPAAHSNHFQSKFSVAGWTRTNAKSIASVCVGGGSIAVIIWNFSRSSSEKFGHPCSTERVSFLSSMAWFHSVHSVSALYYPFYGN</sequence>
<reference evidence="1" key="1">
    <citation type="submission" date="2021-05" db="EMBL/GenBank/DDBJ databases">
        <authorList>
            <person name="Alioto T."/>
            <person name="Alioto T."/>
            <person name="Gomez Garrido J."/>
        </authorList>
    </citation>
    <scope>NUCLEOTIDE SEQUENCE</scope>
</reference>
<dbReference type="EMBL" id="HBUF01089993">
    <property type="protein sequence ID" value="CAG6635433.1"/>
    <property type="molecule type" value="Transcribed_RNA"/>
</dbReference>
<evidence type="ECO:0000313" key="1">
    <source>
        <dbReference type="EMBL" id="CAG6635433.1"/>
    </source>
</evidence>
<accession>A0A8D8VUW7</accession>
<name>A0A8D8VUW7_9HEMI</name>
<dbReference type="AlphaFoldDB" id="A0A8D8VUW7"/>
<organism evidence="1">
    <name type="scientific">Cacopsylla melanoneura</name>
    <dbReference type="NCBI Taxonomy" id="428564"/>
    <lineage>
        <taxon>Eukaryota</taxon>
        <taxon>Metazoa</taxon>
        <taxon>Ecdysozoa</taxon>
        <taxon>Arthropoda</taxon>
        <taxon>Hexapoda</taxon>
        <taxon>Insecta</taxon>
        <taxon>Pterygota</taxon>
        <taxon>Neoptera</taxon>
        <taxon>Paraneoptera</taxon>
        <taxon>Hemiptera</taxon>
        <taxon>Sternorrhyncha</taxon>
        <taxon>Psylloidea</taxon>
        <taxon>Psyllidae</taxon>
        <taxon>Psyllinae</taxon>
        <taxon>Cacopsylla</taxon>
    </lineage>
</organism>